<evidence type="ECO:0000313" key="1">
    <source>
        <dbReference type="EMBL" id="KPM11238.1"/>
    </source>
</evidence>
<proteinExistence type="predicted"/>
<dbReference type="Gene3D" id="4.10.400.10">
    <property type="entry name" value="Low-density Lipoprotein Receptor"/>
    <property type="match status" value="1"/>
</dbReference>
<name>A0A132AJP4_SARSC</name>
<gene>
    <name evidence="1" type="ORF">QR98_0098080</name>
</gene>
<keyword evidence="1" id="KW-0675">Receptor</keyword>
<dbReference type="Pfam" id="PF00057">
    <property type="entry name" value="Ldl_recept_a"/>
    <property type="match status" value="1"/>
</dbReference>
<keyword evidence="1" id="KW-0449">Lipoprotein</keyword>
<dbReference type="AlphaFoldDB" id="A0A132AJP4"/>
<dbReference type="CDD" id="cd00112">
    <property type="entry name" value="LDLa"/>
    <property type="match status" value="1"/>
</dbReference>
<dbReference type="SMART" id="SM00192">
    <property type="entry name" value="LDLa"/>
    <property type="match status" value="1"/>
</dbReference>
<dbReference type="PROSITE" id="PS50068">
    <property type="entry name" value="LDLRA_2"/>
    <property type="match status" value="1"/>
</dbReference>
<dbReference type="InterPro" id="IPR036055">
    <property type="entry name" value="LDL_receptor-like_sf"/>
</dbReference>
<dbReference type="Proteomes" id="UP000616769">
    <property type="component" value="Unassembled WGS sequence"/>
</dbReference>
<dbReference type="InterPro" id="IPR002172">
    <property type="entry name" value="LDrepeatLR_classA_rpt"/>
</dbReference>
<dbReference type="SUPFAM" id="SSF57424">
    <property type="entry name" value="LDL receptor-like module"/>
    <property type="match status" value="1"/>
</dbReference>
<accession>A0A132AJP4</accession>
<reference evidence="1 2" key="1">
    <citation type="journal article" date="2015" name="Parasit. Vectors">
        <title>Draft genome of the scabies mite.</title>
        <authorList>
            <person name="Rider S.D.Jr."/>
            <person name="Morgan M.S."/>
            <person name="Arlian L.G."/>
        </authorList>
    </citation>
    <scope>NUCLEOTIDE SEQUENCE [LARGE SCALE GENOMIC DNA]</scope>
    <source>
        <strain evidence="1">Arlian Lab</strain>
    </source>
</reference>
<sequence>MTAKQCPEGSFTCTNQLCRSTAILCSGVDGCGDNSDEERCEFAKSHKGILLELTMGSLNASKHEFLKFSRIKFSSAKLFDCD</sequence>
<organism evidence="1 2">
    <name type="scientific">Sarcoptes scabiei</name>
    <name type="common">Itch mite</name>
    <name type="synonym">Acarus scabiei</name>
    <dbReference type="NCBI Taxonomy" id="52283"/>
    <lineage>
        <taxon>Eukaryota</taxon>
        <taxon>Metazoa</taxon>
        <taxon>Ecdysozoa</taxon>
        <taxon>Arthropoda</taxon>
        <taxon>Chelicerata</taxon>
        <taxon>Arachnida</taxon>
        <taxon>Acari</taxon>
        <taxon>Acariformes</taxon>
        <taxon>Sarcoptiformes</taxon>
        <taxon>Astigmata</taxon>
        <taxon>Psoroptidia</taxon>
        <taxon>Sarcoptoidea</taxon>
        <taxon>Sarcoptidae</taxon>
        <taxon>Sarcoptinae</taxon>
        <taxon>Sarcoptes</taxon>
    </lineage>
</organism>
<comment type="caution">
    <text evidence="1">The sequence shown here is derived from an EMBL/GenBank/DDBJ whole genome shotgun (WGS) entry which is preliminary data.</text>
</comment>
<protein>
    <submittedName>
        <fullName evidence="1">Low-density lipoprotein receptor-like protein 7</fullName>
    </submittedName>
</protein>
<dbReference type="EMBL" id="JXLN01016744">
    <property type="protein sequence ID" value="KPM11238.1"/>
    <property type="molecule type" value="Genomic_DNA"/>
</dbReference>
<evidence type="ECO:0000313" key="2">
    <source>
        <dbReference type="Proteomes" id="UP000616769"/>
    </source>
</evidence>
<dbReference type="VEuPathDB" id="VectorBase:SSCA000676"/>